<feature type="region of interest" description="Disordered" evidence="1">
    <location>
        <begin position="161"/>
        <end position="184"/>
    </location>
</feature>
<dbReference type="InterPro" id="IPR016186">
    <property type="entry name" value="C-type_lectin-like/link_sf"/>
</dbReference>
<organism evidence="3 4">
    <name type="scientific">Roseovarius lutimaris</name>
    <dbReference type="NCBI Taxonomy" id="1005928"/>
    <lineage>
        <taxon>Bacteria</taxon>
        <taxon>Pseudomonadati</taxon>
        <taxon>Pseudomonadota</taxon>
        <taxon>Alphaproteobacteria</taxon>
        <taxon>Rhodobacterales</taxon>
        <taxon>Roseobacteraceae</taxon>
        <taxon>Roseovarius</taxon>
    </lineage>
</organism>
<dbReference type="Proteomes" id="UP000198599">
    <property type="component" value="Unassembled WGS sequence"/>
</dbReference>
<gene>
    <name evidence="3" type="ORF">SAMN04487859_107132</name>
</gene>
<proteinExistence type="predicted"/>
<evidence type="ECO:0008006" key="5">
    <source>
        <dbReference type="Google" id="ProtNLM"/>
    </source>
</evidence>
<feature type="chain" id="PRO_5011584228" description="Collagenase NC10 and Endostatin" evidence="2">
    <location>
        <begin position="24"/>
        <end position="214"/>
    </location>
</feature>
<reference evidence="4" key="1">
    <citation type="submission" date="2016-10" db="EMBL/GenBank/DDBJ databases">
        <authorList>
            <person name="Varghese N."/>
            <person name="Submissions S."/>
        </authorList>
    </citation>
    <scope>NUCLEOTIDE SEQUENCE [LARGE SCALE GENOMIC DNA]</scope>
    <source>
        <strain evidence="4">DSM 28463</strain>
    </source>
</reference>
<accession>A0A1I5B919</accession>
<evidence type="ECO:0000256" key="2">
    <source>
        <dbReference type="SAM" id="SignalP"/>
    </source>
</evidence>
<evidence type="ECO:0000256" key="1">
    <source>
        <dbReference type="SAM" id="MobiDB-lite"/>
    </source>
</evidence>
<evidence type="ECO:0000313" key="4">
    <source>
        <dbReference type="Proteomes" id="UP000198599"/>
    </source>
</evidence>
<sequence>MTKGTITALAGALLLAGLAPATAQEHPMGFFVTSTGLGDGANLGGLEGADAHCDALATAAGSTGREWRAYLSTQAEGKRGVSARYRIGIGPWYNANGELIASDLDDLHVIPNLKKRTAVDENGNQINGYGDSPNVHDILTGSMADGMAYFPSDPADHTCSNWTSNGEGSAQVGHSDRHGGGNVSWNSAHASRGCSQENLASTGGAGLLYCFAAD</sequence>
<dbReference type="InterPro" id="IPR016187">
    <property type="entry name" value="CTDL_fold"/>
</dbReference>
<dbReference type="EMBL" id="FOVP01000007">
    <property type="protein sequence ID" value="SFN71205.1"/>
    <property type="molecule type" value="Genomic_DNA"/>
</dbReference>
<keyword evidence="2" id="KW-0732">Signal</keyword>
<name>A0A1I5B919_9RHOB</name>
<evidence type="ECO:0000313" key="3">
    <source>
        <dbReference type="EMBL" id="SFN71205.1"/>
    </source>
</evidence>
<dbReference type="Gene3D" id="3.10.100.10">
    <property type="entry name" value="Mannose-Binding Protein A, subunit A"/>
    <property type="match status" value="1"/>
</dbReference>
<feature type="signal peptide" evidence="2">
    <location>
        <begin position="1"/>
        <end position="23"/>
    </location>
</feature>
<dbReference type="RefSeq" id="WP_092836720.1">
    <property type="nucleotide sequence ID" value="NZ_FOVP01000007.1"/>
</dbReference>
<dbReference type="STRING" id="1005928.SAMN04487859_107132"/>
<keyword evidence="4" id="KW-1185">Reference proteome</keyword>
<dbReference type="AlphaFoldDB" id="A0A1I5B919"/>
<protein>
    <recommendedName>
        <fullName evidence="5">Collagenase NC10 and Endostatin</fullName>
    </recommendedName>
</protein>
<dbReference type="OrthoDB" id="3078267at2"/>
<dbReference type="SUPFAM" id="SSF56436">
    <property type="entry name" value="C-type lectin-like"/>
    <property type="match status" value="1"/>
</dbReference>